<evidence type="ECO:0000313" key="1">
    <source>
        <dbReference type="EMBL" id="KAJ9060469.1"/>
    </source>
</evidence>
<proteinExistence type="predicted"/>
<keyword evidence="2" id="KW-1185">Reference proteome</keyword>
<gene>
    <name evidence="1" type="ORF">DSO57_1030638</name>
</gene>
<dbReference type="Proteomes" id="UP001165960">
    <property type="component" value="Unassembled WGS sequence"/>
</dbReference>
<reference evidence="1" key="1">
    <citation type="submission" date="2022-04" db="EMBL/GenBank/DDBJ databases">
        <title>Genome of the entomopathogenic fungus Entomophthora muscae.</title>
        <authorList>
            <person name="Elya C."/>
            <person name="Lovett B.R."/>
            <person name="Lee E."/>
            <person name="Macias A.M."/>
            <person name="Hajek A.E."/>
            <person name="De Bivort B.L."/>
            <person name="Kasson M.T."/>
            <person name="De Fine Licht H.H."/>
            <person name="Stajich J.E."/>
        </authorList>
    </citation>
    <scope>NUCLEOTIDE SEQUENCE</scope>
    <source>
        <strain evidence="1">Berkeley</strain>
    </source>
</reference>
<name>A0ACC2SDN1_9FUNG</name>
<protein>
    <submittedName>
        <fullName evidence="1">Uncharacterized protein</fullName>
    </submittedName>
</protein>
<dbReference type="EMBL" id="QTSX02005183">
    <property type="protein sequence ID" value="KAJ9060469.1"/>
    <property type="molecule type" value="Genomic_DNA"/>
</dbReference>
<organism evidence="1 2">
    <name type="scientific">Entomophthora muscae</name>
    <dbReference type="NCBI Taxonomy" id="34485"/>
    <lineage>
        <taxon>Eukaryota</taxon>
        <taxon>Fungi</taxon>
        <taxon>Fungi incertae sedis</taxon>
        <taxon>Zoopagomycota</taxon>
        <taxon>Entomophthoromycotina</taxon>
        <taxon>Entomophthoromycetes</taxon>
        <taxon>Entomophthorales</taxon>
        <taxon>Entomophthoraceae</taxon>
        <taxon>Entomophthora</taxon>
    </lineage>
</organism>
<comment type="caution">
    <text evidence="1">The sequence shown here is derived from an EMBL/GenBank/DDBJ whole genome shotgun (WGS) entry which is preliminary data.</text>
</comment>
<sequence>MVTKNNPHIDWATSVLTIKREGVNHQIYPDSVDQLLRNHVFVRITETLVKKENLKTIDWDSCQYKIIHFKDHQDTSTPQDCKIVACHPEIFKEALPGMPPEKHIQHSIQLKGCKVLLIMAQDYKLGRARH</sequence>
<evidence type="ECO:0000313" key="2">
    <source>
        <dbReference type="Proteomes" id="UP001165960"/>
    </source>
</evidence>
<accession>A0ACC2SDN1</accession>